<organism evidence="1">
    <name type="scientific">marine sediment metagenome</name>
    <dbReference type="NCBI Taxonomy" id="412755"/>
    <lineage>
        <taxon>unclassified sequences</taxon>
        <taxon>metagenomes</taxon>
        <taxon>ecological metagenomes</taxon>
    </lineage>
</organism>
<gene>
    <name evidence="1" type="ORF">S03H2_39710</name>
</gene>
<evidence type="ECO:0000313" key="1">
    <source>
        <dbReference type="EMBL" id="GAH50860.1"/>
    </source>
</evidence>
<name>X1H172_9ZZZZ</name>
<dbReference type="Gene3D" id="2.30.110.10">
    <property type="entry name" value="Electron Transport, Fmn-binding Protein, Chain A"/>
    <property type="match status" value="1"/>
</dbReference>
<sequence>MGKDKNKNKWSSEISEDGIKFTQPDIMLKLVSTIDDRGWPHVTLISSNRAISKDKIVWGAFTEGSSKKYVIKRPKQGIFYMTAEMPFKFLQAKVDFSHTTKEGEDLEHFNQTQLMRYFTYVRTHTAYYNDIVAATPIRNLPLFGIVKGIIKDIIGKGGAKTKLNEKRLNVIGHKLFATPIAVRVISYIDPSDGYPTMIPAIQLQAADRNRLVFPPSVLKEDLYQ</sequence>
<reference evidence="1" key="1">
    <citation type="journal article" date="2014" name="Front. Microbiol.">
        <title>High frequency of phylogenetically diverse reductive dehalogenase-homologous genes in deep subseafloor sedimentary metagenomes.</title>
        <authorList>
            <person name="Kawai M."/>
            <person name="Futagami T."/>
            <person name="Toyoda A."/>
            <person name="Takaki Y."/>
            <person name="Nishi S."/>
            <person name="Hori S."/>
            <person name="Arai W."/>
            <person name="Tsubouchi T."/>
            <person name="Morono Y."/>
            <person name="Uchiyama I."/>
            <person name="Ito T."/>
            <person name="Fujiyama A."/>
            <person name="Inagaki F."/>
            <person name="Takami H."/>
        </authorList>
    </citation>
    <scope>NUCLEOTIDE SEQUENCE</scope>
    <source>
        <strain evidence="1">Expedition CK06-06</strain>
    </source>
</reference>
<accession>X1H172</accession>
<dbReference type="EMBL" id="BARU01024577">
    <property type="protein sequence ID" value="GAH50860.1"/>
    <property type="molecule type" value="Genomic_DNA"/>
</dbReference>
<dbReference type="InterPro" id="IPR012349">
    <property type="entry name" value="Split_barrel_FMN-bd"/>
</dbReference>
<evidence type="ECO:0008006" key="2">
    <source>
        <dbReference type="Google" id="ProtNLM"/>
    </source>
</evidence>
<dbReference type="AlphaFoldDB" id="X1H172"/>
<comment type="caution">
    <text evidence="1">The sequence shown here is derived from an EMBL/GenBank/DDBJ whole genome shotgun (WGS) entry which is preliminary data.</text>
</comment>
<feature type="non-terminal residue" evidence="1">
    <location>
        <position position="224"/>
    </location>
</feature>
<proteinExistence type="predicted"/>
<protein>
    <recommendedName>
        <fullName evidence="2">Pyridoxamine 5'-phosphate oxidase putative domain-containing protein</fullName>
    </recommendedName>
</protein>